<keyword evidence="2" id="KW-0812">Transmembrane</keyword>
<dbReference type="STRING" id="762051.LKI_01835"/>
<feature type="coiled-coil region" evidence="1">
    <location>
        <begin position="49"/>
        <end position="76"/>
    </location>
</feature>
<dbReference type="RefSeq" id="WP_013102509.1">
    <property type="nucleotide sequence ID" value="NC_014136.1"/>
</dbReference>
<feature type="transmembrane region" description="Helical" evidence="2">
    <location>
        <begin position="90"/>
        <end position="110"/>
    </location>
</feature>
<protein>
    <submittedName>
        <fullName evidence="3">Uncharacterized protein</fullName>
    </submittedName>
</protein>
<dbReference type="Gene3D" id="1.20.5.340">
    <property type="match status" value="1"/>
</dbReference>
<dbReference type="HOGENOM" id="CLU_2155235_0_0_9"/>
<evidence type="ECO:0000256" key="1">
    <source>
        <dbReference type="SAM" id="Coils"/>
    </source>
</evidence>
<dbReference type="PATRIC" id="fig|762051.18.peg.371"/>
<accession>D5T0W1</accession>
<gene>
    <name evidence="3" type="ordered locus">LKI_01835</name>
</gene>
<reference evidence="3 4" key="1">
    <citation type="journal article" date="2010" name="J. Bacteriol.">
        <title>Complete genome sequence analysis of Leuconostoc kimchii IMSNU 11154.</title>
        <authorList>
            <person name="Oh H.M."/>
            <person name="Cho Y.J."/>
            <person name="Kim B.K."/>
            <person name="Roe J.H."/>
            <person name="Kang S.O."/>
            <person name="Nahm B.H."/>
            <person name="Jeong G."/>
            <person name="Han H.U."/>
            <person name="Chun J."/>
        </authorList>
    </citation>
    <scope>NUCLEOTIDE SEQUENCE [LARGE SCALE GENOMIC DNA]</scope>
    <source>
        <strain evidence="4">IMSNU 11154 / KCTC 2386 / IH25</strain>
    </source>
</reference>
<evidence type="ECO:0000313" key="3">
    <source>
        <dbReference type="EMBL" id="ADG39910.1"/>
    </source>
</evidence>
<dbReference type="KEGG" id="lki:LKI_01835"/>
<keyword evidence="2" id="KW-0472">Membrane</keyword>
<proteinExistence type="predicted"/>
<keyword evidence="2" id="KW-1133">Transmembrane helix</keyword>
<organism evidence="3 4">
    <name type="scientific">Leuconostoc kimchii (strain IMSNU 11154 / KCTC 2386 / IH25)</name>
    <dbReference type="NCBI Taxonomy" id="762051"/>
    <lineage>
        <taxon>Bacteria</taxon>
        <taxon>Bacillati</taxon>
        <taxon>Bacillota</taxon>
        <taxon>Bacilli</taxon>
        <taxon>Lactobacillales</taxon>
        <taxon>Lactobacillaceae</taxon>
        <taxon>Leuconostoc</taxon>
    </lineage>
</organism>
<keyword evidence="1" id="KW-0175">Coiled coil</keyword>
<sequence length="111" mass="12651">MTVDIETITNIIDEAGKEYTQSVTANHTLEIMHLRDDVEEHAVNTAYEVTQLRTRIESNEQEIHSLKSEISSLKSTIVSQQRRIEIAERLMLMSYIGLIGLLVIIGYFMIG</sequence>
<dbReference type="EMBL" id="CP001758">
    <property type="protein sequence ID" value="ADG39910.1"/>
    <property type="molecule type" value="Genomic_DNA"/>
</dbReference>
<evidence type="ECO:0000313" key="4">
    <source>
        <dbReference type="Proteomes" id="UP000002362"/>
    </source>
</evidence>
<name>D5T0W1_LEUKI</name>
<dbReference type="Proteomes" id="UP000002362">
    <property type="component" value="Chromosome"/>
</dbReference>
<evidence type="ECO:0000256" key="2">
    <source>
        <dbReference type="SAM" id="Phobius"/>
    </source>
</evidence>
<dbReference type="AlphaFoldDB" id="D5T0W1"/>